<protein>
    <submittedName>
        <fullName evidence="2">Uncharacterized protein</fullName>
    </submittedName>
</protein>
<feature type="region of interest" description="Disordered" evidence="1">
    <location>
        <begin position="92"/>
        <end position="142"/>
    </location>
</feature>
<reference evidence="3" key="1">
    <citation type="submission" date="2016-06" db="EMBL/GenBank/DDBJ databases">
        <title>Parallel loss of symbiosis genes in relatives of nitrogen-fixing non-legume Parasponia.</title>
        <authorList>
            <person name="Van Velzen R."/>
            <person name="Holmer R."/>
            <person name="Bu F."/>
            <person name="Rutten L."/>
            <person name="Van Zeijl A."/>
            <person name="Liu W."/>
            <person name="Santuari L."/>
            <person name="Cao Q."/>
            <person name="Sharma T."/>
            <person name="Shen D."/>
            <person name="Roswanjaya Y."/>
            <person name="Wardhani T."/>
            <person name="Kalhor M.S."/>
            <person name="Jansen J."/>
            <person name="Van den Hoogen J."/>
            <person name="Gungor B."/>
            <person name="Hartog M."/>
            <person name="Hontelez J."/>
            <person name="Verver J."/>
            <person name="Yang W.-C."/>
            <person name="Schijlen E."/>
            <person name="Repin R."/>
            <person name="Schilthuizen M."/>
            <person name="Schranz E."/>
            <person name="Heidstra R."/>
            <person name="Miyata K."/>
            <person name="Fedorova E."/>
            <person name="Kohlen W."/>
            <person name="Bisseling T."/>
            <person name="Smit S."/>
            <person name="Geurts R."/>
        </authorList>
    </citation>
    <scope>NUCLEOTIDE SEQUENCE [LARGE SCALE GENOMIC DNA]</scope>
    <source>
        <strain evidence="3">cv. WU1-14</strain>
    </source>
</reference>
<dbReference type="Proteomes" id="UP000237105">
    <property type="component" value="Unassembled WGS sequence"/>
</dbReference>
<comment type="caution">
    <text evidence="2">The sequence shown here is derived from an EMBL/GenBank/DDBJ whole genome shotgun (WGS) entry which is preliminary data.</text>
</comment>
<feature type="compositionally biased region" description="Basic and acidic residues" evidence="1">
    <location>
        <begin position="92"/>
        <end position="106"/>
    </location>
</feature>
<keyword evidence="3" id="KW-1185">Reference proteome</keyword>
<sequence length="142" mass="15240">MDVVVYKSCKGGKSHRSFPPPASAAAAAATAVVIILMMNRINFCGAAVLVKWNATYDRYCVNGGASDENCLIADDLDLEFLMDSYVSRMLADKPDPVTDNTNDPKKALSSCGKPGEPSCLGPKKPPPTKPETDSIYKRKPNS</sequence>
<evidence type="ECO:0000313" key="2">
    <source>
        <dbReference type="EMBL" id="PON39453.1"/>
    </source>
</evidence>
<dbReference type="OrthoDB" id="939613at2759"/>
<proteinExistence type="predicted"/>
<accession>A0A2P5ASD8</accession>
<organism evidence="2 3">
    <name type="scientific">Parasponia andersonii</name>
    <name type="common">Sponia andersonii</name>
    <dbReference type="NCBI Taxonomy" id="3476"/>
    <lineage>
        <taxon>Eukaryota</taxon>
        <taxon>Viridiplantae</taxon>
        <taxon>Streptophyta</taxon>
        <taxon>Embryophyta</taxon>
        <taxon>Tracheophyta</taxon>
        <taxon>Spermatophyta</taxon>
        <taxon>Magnoliopsida</taxon>
        <taxon>eudicotyledons</taxon>
        <taxon>Gunneridae</taxon>
        <taxon>Pentapetalae</taxon>
        <taxon>rosids</taxon>
        <taxon>fabids</taxon>
        <taxon>Rosales</taxon>
        <taxon>Cannabaceae</taxon>
        <taxon>Parasponia</taxon>
    </lineage>
</organism>
<gene>
    <name evidence="2" type="ORF">PanWU01x14_304860</name>
</gene>
<evidence type="ECO:0000256" key="1">
    <source>
        <dbReference type="SAM" id="MobiDB-lite"/>
    </source>
</evidence>
<name>A0A2P5ASD8_PARAD</name>
<dbReference type="EMBL" id="JXTB01000465">
    <property type="protein sequence ID" value="PON39453.1"/>
    <property type="molecule type" value="Genomic_DNA"/>
</dbReference>
<evidence type="ECO:0000313" key="3">
    <source>
        <dbReference type="Proteomes" id="UP000237105"/>
    </source>
</evidence>
<dbReference type="AlphaFoldDB" id="A0A2P5ASD8"/>